<dbReference type="InterPro" id="IPR016181">
    <property type="entry name" value="Acyl_CoA_acyltransferase"/>
</dbReference>
<dbReference type="RefSeq" id="WP_338292565.1">
    <property type="nucleotide sequence ID" value="NZ_AP027272.1"/>
</dbReference>
<dbReference type="CDD" id="cd04301">
    <property type="entry name" value="NAT_SF"/>
    <property type="match status" value="1"/>
</dbReference>
<dbReference type="Pfam" id="PF00583">
    <property type="entry name" value="Acetyltransf_1"/>
    <property type="match status" value="1"/>
</dbReference>
<proteinExistence type="predicted"/>
<dbReference type="GO" id="GO:0016747">
    <property type="term" value="F:acyltransferase activity, transferring groups other than amino-acyl groups"/>
    <property type="evidence" value="ECO:0007669"/>
    <property type="project" value="InterPro"/>
</dbReference>
<dbReference type="InterPro" id="IPR000182">
    <property type="entry name" value="GNAT_dom"/>
</dbReference>
<keyword evidence="3" id="KW-1185">Reference proteome</keyword>
<sequence length="166" mass="19084">MTSTDPNEQYFGEYQEVFDAPQQKLLIDIGFKALKPRNHPLEAKIAQHEANLLGYYAIEYEGYLNVFADDNELVGGLILQRRWNAVYIYSFYIIESLRGIGLGKRLLTLAEHLALQMGGKALVLETSTLHTYQFYLNNGFQILSEVSGYIDGENWLHMFKEINPEQ</sequence>
<evidence type="ECO:0000313" key="3">
    <source>
        <dbReference type="Proteomes" id="UP001333710"/>
    </source>
</evidence>
<feature type="domain" description="N-acetyltransferase" evidence="1">
    <location>
        <begin position="25"/>
        <end position="163"/>
    </location>
</feature>
<organism evidence="2 3">
    <name type="scientific">Planctobacterium marinum</name>
    <dbReference type="NCBI Taxonomy" id="1631968"/>
    <lineage>
        <taxon>Bacteria</taxon>
        <taxon>Pseudomonadati</taxon>
        <taxon>Pseudomonadota</taxon>
        <taxon>Gammaproteobacteria</taxon>
        <taxon>Alteromonadales</taxon>
        <taxon>Alteromonadaceae</taxon>
        <taxon>Planctobacterium</taxon>
    </lineage>
</organism>
<dbReference type="PROSITE" id="PS51186">
    <property type="entry name" value="GNAT"/>
    <property type="match status" value="1"/>
</dbReference>
<dbReference type="KEGG" id="pmaw:MACH26_20720"/>
<protein>
    <recommendedName>
        <fullName evidence="1">N-acetyltransferase domain-containing protein</fullName>
    </recommendedName>
</protein>
<name>A0AA48HKR2_9ALTE</name>
<dbReference type="EMBL" id="AP027272">
    <property type="protein sequence ID" value="BDX06551.1"/>
    <property type="molecule type" value="Genomic_DNA"/>
</dbReference>
<dbReference type="Proteomes" id="UP001333710">
    <property type="component" value="Chromosome"/>
</dbReference>
<accession>A0AA48HKR2</accession>
<dbReference type="AlphaFoldDB" id="A0AA48HKR2"/>
<dbReference type="Gene3D" id="3.40.630.30">
    <property type="match status" value="1"/>
</dbReference>
<reference evidence="2" key="1">
    <citation type="submission" date="2023-01" db="EMBL/GenBank/DDBJ databases">
        <title>Complete genome sequence of Planctobacterium marinum strain Dej080120_11.</title>
        <authorList>
            <person name="Ueki S."/>
            <person name="Maruyama F."/>
        </authorList>
    </citation>
    <scope>NUCLEOTIDE SEQUENCE</scope>
    <source>
        <strain evidence="2">Dej080120_11</strain>
    </source>
</reference>
<dbReference type="SUPFAM" id="SSF55729">
    <property type="entry name" value="Acyl-CoA N-acyltransferases (Nat)"/>
    <property type="match status" value="1"/>
</dbReference>
<gene>
    <name evidence="2" type="ORF">MACH26_20720</name>
</gene>
<evidence type="ECO:0000313" key="2">
    <source>
        <dbReference type="EMBL" id="BDX06551.1"/>
    </source>
</evidence>
<evidence type="ECO:0000259" key="1">
    <source>
        <dbReference type="PROSITE" id="PS51186"/>
    </source>
</evidence>